<comment type="subcellular location">
    <subcellularLocation>
        <location evidence="1">Endomembrane system</location>
    </subcellularLocation>
</comment>
<dbReference type="GO" id="GO:0043813">
    <property type="term" value="F:phosphatidylinositol-3,5-bisphosphate 5-phosphatase activity"/>
    <property type="evidence" value="ECO:0007669"/>
    <property type="project" value="InterPro"/>
</dbReference>
<name>A0AAF3EVT6_9BILA</name>
<keyword evidence="6" id="KW-1185">Reference proteome</keyword>
<evidence type="ECO:0000313" key="6">
    <source>
        <dbReference type="Proteomes" id="UP000887575"/>
    </source>
</evidence>
<evidence type="ECO:0000256" key="3">
    <source>
        <dbReference type="ARBA" id="ARBA00023136"/>
    </source>
</evidence>
<evidence type="ECO:0000256" key="4">
    <source>
        <dbReference type="SAM" id="MobiDB-lite"/>
    </source>
</evidence>
<dbReference type="WBParaSite" id="MBELARI_LOCUS1830">
    <property type="protein sequence ID" value="MBELARI_LOCUS1830"/>
    <property type="gene ID" value="MBELARI_LOCUS1830"/>
</dbReference>
<evidence type="ECO:0000313" key="7">
    <source>
        <dbReference type="WBParaSite" id="MBELARI_LOCUS1830"/>
    </source>
</evidence>
<keyword evidence="3" id="KW-0472">Membrane</keyword>
<protein>
    <recommendedName>
        <fullName evidence="5">SAC domain-containing protein</fullName>
    </recommendedName>
</protein>
<dbReference type="PANTHER" id="PTHR45738:SF5">
    <property type="entry name" value="POLYPHOSPHOINOSITIDE PHOSPHATASE"/>
    <property type="match status" value="1"/>
</dbReference>
<organism evidence="6 7">
    <name type="scientific">Mesorhabditis belari</name>
    <dbReference type="NCBI Taxonomy" id="2138241"/>
    <lineage>
        <taxon>Eukaryota</taxon>
        <taxon>Metazoa</taxon>
        <taxon>Ecdysozoa</taxon>
        <taxon>Nematoda</taxon>
        <taxon>Chromadorea</taxon>
        <taxon>Rhabditida</taxon>
        <taxon>Rhabditina</taxon>
        <taxon>Rhabditomorpha</taxon>
        <taxon>Rhabditoidea</taxon>
        <taxon>Rhabditidae</taxon>
        <taxon>Mesorhabditinae</taxon>
        <taxon>Mesorhabditis</taxon>
    </lineage>
</organism>
<dbReference type="GO" id="GO:0012505">
    <property type="term" value="C:endomembrane system"/>
    <property type="evidence" value="ECO:0007669"/>
    <property type="project" value="UniProtKB-SubCell"/>
</dbReference>
<feature type="domain" description="SAC" evidence="5">
    <location>
        <begin position="154"/>
        <end position="523"/>
    </location>
</feature>
<evidence type="ECO:0000256" key="2">
    <source>
        <dbReference type="ARBA" id="ARBA00022801"/>
    </source>
</evidence>
<feature type="region of interest" description="Disordered" evidence="4">
    <location>
        <begin position="761"/>
        <end position="780"/>
    </location>
</feature>
<dbReference type="GO" id="GO:0046856">
    <property type="term" value="P:phosphatidylinositol dephosphorylation"/>
    <property type="evidence" value="ECO:0007669"/>
    <property type="project" value="InterPro"/>
</dbReference>
<dbReference type="PANTHER" id="PTHR45738">
    <property type="entry name" value="POLYPHOSPHOINOSITIDE PHOSPHATASE"/>
    <property type="match status" value="1"/>
</dbReference>
<accession>A0AAF3EVT6</accession>
<dbReference type="InterPro" id="IPR002013">
    <property type="entry name" value="SAC_dom"/>
</dbReference>
<sequence>MPSRLRRVTVYETSTRFYIVGSDVSRTRFNLLKIDRLESKALLTGEPENDYSEQEIMELLATVSEGTSIVQKGPNGRKQQVAGGIIARVQNAYGILGIVRFTEGYYIILITKAMIVAQIGYHSIYKIAEVAMINIGIDGLLPNSPEEQRYVKIFQSVDLSTDFYFSYTYDLSHSLQENYLATDWENGGLHKHSADSRFIWNSFLLEPLRQNAISERWMIEVTHGFVAQHLVDLPTCQISLILIGRRSAKYAGTRFLKRGANLKGDVANDVETEQIVWDRGGPPNLKKGRFTSFVQRRGSVPLRWSQDPATRGVVGKPMILIDIHEPHAQTAGAHFRDLKKKYGSPIVVYNLVKRREKRRHETLLNEQFLKAVNYLNQFIPDDEQIAYIAFDVARCNKSSDMNVLSMLNETAMRAVIAHGWFQSFPMHHKQTLSPREAFLGFNPTTTPSGQAMLQRGVSRTNCVDCLDRTNVAQFAIGKAALACQLFGMGLLDEPFIDLSSELCRVYEELFDAHGDTLAWQYAGSQLVHSIKTYKKTAALQERSRDVLQTLSRYYSNTFGDYDKQAAINLFLGIYRPQITCQTSLWDLSSDYYLHFRPGTRVTTDYCGWMYDEDELEEIIKQFELVDLAIQSDDPQNKQIVSLPPSRDTYAILCTNSDDEFRDFYRTFEFTPLENRVKQQIYFDQKKVVIGGINDVIASSGFALWKKTETIPMPQKPGKNKFKGQKGQLTDEEDDEIEDETQKDAKQETVIMEEAFERLCPPLPSTFNRKEKEGQMEDGGSVLFSGLRSRRSTYGVEKLSSGNHDLEIYNHYVQRAGITVDPEDWQKYKPTLLTKLQPLSEVPMVRRMTSIFIADSAMQSEIPEVSLSSMRVYNRSTNPQQWTLSQKDQSLLSPYLLYPLA</sequence>
<proteinExistence type="predicted"/>
<feature type="region of interest" description="Disordered" evidence="4">
    <location>
        <begin position="712"/>
        <end position="742"/>
    </location>
</feature>
<evidence type="ECO:0000256" key="1">
    <source>
        <dbReference type="ARBA" id="ARBA00004308"/>
    </source>
</evidence>
<evidence type="ECO:0000259" key="5">
    <source>
        <dbReference type="PROSITE" id="PS50275"/>
    </source>
</evidence>
<reference evidence="7" key="1">
    <citation type="submission" date="2024-02" db="UniProtKB">
        <authorList>
            <consortium name="WormBaseParasite"/>
        </authorList>
    </citation>
    <scope>IDENTIFICATION</scope>
</reference>
<dbReference type="Proteomes" id="UP000887575">
    <property type="component" value="Unassembled WGS sequence"/>
</dbReference>
<dbReference type="InterPro" id="IPR043573">
    <property type="entry name" value="Fig4-like"/>
</dbReference>
<feature type="compositionally biased region" description="Acidic residues" evidence="4">
    <location>
        <begin position="729"/>
        <end position="738"/>
    </location>
</feature>
<dbReference type="AlphaFoldDB" id="A0AAF3EVT6"/>
<dbReference type="Pfam" id="PF02383">
    <property type="entry name" value="Syja_N"/>
    <property type="match status" value="1"/>
</dbReference>
<dbReference type="PROSITE" id="PS50275">
    <property type="entry name" value="SAC"/>
    <property type="match status" value="1"/>
</dbReference>
<keyword evidence="2" id="KW-0378">Hydrolase</keyword>